<accession>X6NXI2</accession>
<evidence type="ECO:0000256" key="1">
    <source>
        <dbReference type="SAM" id="MobiDB-lite"/>
    </source>
</evidence>
<name>X6NXI2_RETFI</name>
<proteinExistence type="predicted"/>
<gene>
    <name evidence="2" type="ORF">RFI_06411</name>
</gene>
<evidence type="ECO:0000313" key="3">
    <source>
        <dbReference type="Proteomes" id="UP000023152"/>
    </source>
</evidence>
<feature type="compositionally biased region" description="Basic and acidic residues" evidence="1">
    <location>
        <begin position="13"/>
        <end position="31"/>
    </location>
</feature>
<evidence type="ECO:0000313" key="2">
    <source>
        <dbReference type="EMBL" id="ETO30711.1"/>
    </source>
</evidence>
<protein>
    <submittedName>
        <fullName evidence="2">Uncharacterized protein</fullName>
    </submittedName>
</protein>
<feature type="region of interest" description="Disordered" evidence="1">
    <location>
        <begin position="1"/>
        <end position="53"/>
    </location>
</feature>
<sequence length="215" mass="24533">MKNLEIVSNTVDAVKESDGSRQSKKSNERNVNEMGNTNPMGLSTNHLSSIPESNVSNNGRAWVVLPINASGNDKRERRDPPTVQLLSDEVKSEMQIKKRKKARASMSEWGSSENMNGTFEFVKLGTQIGVSFWMCGCIEEKLFANQTFDLPWFLVTFELLFFCTVTFGREWYRQCHHCILPTVLWTLTHNKLVHVSQKEKEIKDSIPELSASQFK</sequence>
<dbReference type="Proteomes" id="UP000023152">
    <property type="component" value="Unassembled WGS sequence"/>
</dbReference>
<reference evidence="2 3" key="1">
    <citation type="journal article" date="2013" name="Curr. Biol.">
        <title>The Genome of the Foraminiferan Reticulomyxa filosa.</title>
        <authorList>
            <person name="Glockner G."/>
            <person name="Hulsmann N."/>
            <person name="Schleicher M."/>
            <person name="Noegel A.A."/>
            <person name="Eichinger L."/>
            <person name="Gallinger C."/>
            <person name="Pawlowski J."/>
            <person name="Sierra R."/>
            <person name="Euteneuer U."/>
            <person name="Pillet L."/>
            <person name="Moustafa A."/>
            <person name="Platzer M."/>
            <person name="Groth M."/>
            <person name="Szafranski K."/>
            <person name="Schliwa M."/>
        </authorList>
    </citation>
    <scope>NUCLEOTIDE SEQUENCE [LARGE SCALE GENOMIC DNA]</scope>
</reference>
<comment type="caution">
    <text evidence="2">The sequence shown here is derived from an EMBL/GenBank/DDBJ whole genome shotgun (WGS) entry which is preliminary data.</text>
</comment>
<dbReference type="EMBL" id="ASPP01005353">
    <property type="protein sequence ID" value="ETO30711.1"/>
    <property type="molecule type" value="Genomic_DNA"/>
</dbReference>
<keyword evidence="3" id="KW-1185">Reference proteome</keyword>
<organism evidence="2 3">
    <name type="scientific">Reticulomyxa filosa</name>
    <dbReference type="NCBI Taxonomy" id="46433"/>
    <lineage>
        <taxon>Eukaryota</taxon>
        <taxon>Sar</taxon>
        <taxon>Rhizaria</taxon>
        <taxon>Retaria</taxon>
        <taxon>Foraminifera</taxon>
        <taxon>Monothalamids</taxon>
        <taxon>Reticulomyxidae</taxon>
        <taxon>Reticulomyxa</taxon>
    </lineage>
</organism>
<feature type="compositionally biased region" description="Polar residues" evidence="1">
    <location>
        <begin position="1"/>
        <end position="11"/>
    </location>
</feature>
<dbReference type="AlphaFoldDB" id="X6NXI2"/>
<feature type="compositionally biased region" description="Polar residues" evidence="1">
    <location>
        <begin position="33"/>
        <end position="53"/>
    </location>
</feature>